<dbReference type="GO" id="GO:0140359">
    <property type="term" value="F:ABC-type transporter activity"/>
    <property type="evidence" value="ECO:0007669"/>
    <property type="project" value="InterPro"/>
</dbReference>
<dbReference type="PROSITE" id="PS50893">
    <property type="entry name" value="ABC_TRANSPORTER_2"/>
    <property type="match status" value="1"/>
</dbReference>
<feature type="transmembrane region" description="Helical" evidence="9">
    <location>
        <begin position="12"/>
        <end position="33"/>
    </location>
</feature>
<dbReference type="AlphaFoldDB" id="A0A0B7GV91"/>
<dbReference type="EMBL" id="CDNC01000027">
    <property type="protein sequence ID" value="CEM62423.1"/>
    <property type="molecule type" value="Genomic_DNA"/>
</dbReference>
<dbReference type="InterPro" id="IPR003439">
    <property type="entry name" value="ABC_transporter-like_ATP-bd"/>
</dbReference>
<dbReference type="SUPFAM" id="SSF52540">
    <property type="entry name" value="P-loop containing nucleoside triphosphate hydrolases"/>
    <property type="match status" value="1"/>
</dbReference>
<evidence type="ECO:0000313" key="12">
    <source>
        <dbReference type="EMBL" id="CEM62423.1"/>
    </source>
</evidence>
<feature type="domain" description="ABC transmembrane type-1" evidence="11">
    <location>
        <begin position="97"/>
        <end position="290"/>
    </location>
</feature>
<dbReference type="PROSITE" id="PS50929">
    <property type="entry name" value="ABC_TM1F"/>
    <property type="match status" value="1"/>
</dbReference>
<evidence type="ECO:0000256" key="9">
    <source>
        <dbReference type="SAM" id="Phobius"/>
    </source>
</evidence>
<dbReference type="Proteomes" id="UP000042527">
    <property type="component" value="Unassembled WGS sequence"/>
</dbReference>
<dbReference type="InterPro" id="IPR003593">
    <property type="entry name" value="AAA+_ATPase"/>
</dbReference>
<keyword evidence="3" id="KW-1003">Cell membrane</keyword>
<keyword evidence="13" id="KW-1185">Reference proteome</keyword>
<gene>
    <name evidence="12" type="ORF">TPHV1_330006</name>
</gene>
<evidence type="ECO:0000259" key="10">
    <source>
        <dbReference type="PROSITE" id="PS50893"/>
    </source>
</evidence>
<evidence type="ECO:0000259" key="11">
    <source>
        <dbReference type="PROSITE" id="PS50929"/>
    </source>
</evidence>
<keyword evidence="5" id="KW-0547">Nucleotide-binding</keyword>
<dbReference type="PANTHER" id="PTHR24221:SF614">
    <property type="entry name" value="GLUTATHIONE_L-CYSTEINE TRANSPORT SYSTEM ATP-BINDING_PERMEASE PROTEIN CYDC"/>
    <property type="match status" value="1"/>
</dbReference>
<proteinExistence type="predicted"/>
<dbReference type="InterPro" id="IPR027417">
    <property type="entry name" value="P-loop_NTPase"/>
</dbReference>
<keyword evidence="4 9" id="KW-0812">Transmembrane</keyword>
<evidence type="ECO:0000256" key="7">
    <source>
        <dbReference type="ARBA" id="ARBA00022989"/>
    </source>
</evidence>
<sequence length="570" mass="65500">MKLFKKSSRNISMILYLLSLILDCISNIAVINISYDLVWTNNSANTKMLMYILIVKAFLYVILFYLKRKNENLHGKFKNKIRREFIEAIFLTKNIDDSKHTGELTTDLWMGIEWMGVYYFEALPDLIFKLTLLICGTLYMLYVNYKLAFLFVATLAIIFLLEKIFDPLISKSSQSEGQINEEYSMMSMDALNGSETLKSLNGVDFYKSKLKNKSKLLKQASMGFVYLTTLSQLFKDVVLNIIKLLSLIILFRYMIIKKLDMNIVITNAFILFIIYNSISTLHGSFLKMAKAKVYKEKISTYIKYSENYRSLDKSDKIISDSDYIVFTEDLSYKYPQSKGRVLKNINLRIKEGHKLALIGSSGSGKSTIIKCLSGFLNNFQGEAFVFGLNIAETENLKKIKSKMCIILQKNHIFSNSVFENIRISKKNATEDEVIDALKKANIYDFISSLSDGIYTKIGEGGFELSGGQKSRIAIARAFLRNASIILLDEPTSSLDRENEFRIISNLKELFKGRTVIQTAHRLETIKDFDEISYMECGQIIHSGNHEELISISSEYREYFNRLGDDMDYEE</sequence>
<dbReference type="GO" id="GO:0016887">
    <property type="term" value="F:ATP hydrolysis activity"/>
    <property type="evidence" value="ECO:0007669"/>
    <property type="project" value="InterPro"/>
</dbReference>
<dbReference type="InterPro" id="IPR011527">
    <property type="entry name" value="ABC1_TM_dom"/>
</dbReference>
<accession>A0A0B7GV91</accession>
<dbReference type="SUPFAM" id="SSF90123">
    <property type="entry name" value="ABC transporter transmembrane region"/>
    <property type="match status" value="1"/>
</dbReference>
<comment type="subcellular location">
    <subcellularLocation>
        <location evidence="1">Cell membrane</location>
        <topology evidence="1">Multi-pass membrane protein</topology>
    </subcellularLocation>
</comment>
<dbReference type="OrthoDB" id="9762778at2"/>
<evidence type="ECO:0000256" key="1">
    <source>
        <dbReference type="ARBA" id="ARBA00004651"/>
    </source>
</evidence>
<keyword evidence="6" id="KW-0067">ATP-binding</keyword>
<feature type="transmembrane region" description="Helical" evidence="9">
    <location>
        <begin position="48"/>
        <end position="66"/>
    </location>
</feature>
<evidence type="ECO:0000256" key="3">
    <source>
        <dbReference type="ARBA" id="ARBA00022475"/>
    </source>
</evidence>
<reference evidence="13" key="1">
    <citation type="submission" date="2015-01" db="EMBL/GenBank/DDBJ databases">
        <authorList>
            <person name="Manzoor Shahid"/>
            <person name="Zubair Saima"/>
        </authorList>
    </citation>
    <scope>NUCLEOTIDE SEQUENCE [LARGE SCALE GENOMIC DNA]</scope>
    <source>
        <strain evidence="13">V1</strain>
    </source>
</reference>
<evidence type="ECO:0000256" key="2">
    <source>
        <dbReference type="ARBA" id="ARBA00022448"/>
    </source>
</evidence>
<dbReference type="Gene3D" id="1.20.1560.10">
    <property type="entry name" value="ABC transporter type 1, transmembrane domain"/>
    <property type="match status" value="1"/>
</dbReference>
<feature type="domain" description="ABC transporter" evidence="10">
    <location>
        <begin position="325"/>
        <end position="561"/>
    </location>
</feature>
<dbReference type="FunFam" id="3.40.50.300:FF:000299">
    <property type="entry name" value="ABC transporter ATP-binding protein/permease"/>
    <property type="match status" value="1"/>
</dbReference>
<dbReference type="PROSITE" id="PS00211">
    <property type="entry name" value="ABC_TRANSPORTER_1"/>
    <property type="match status" value="1"/>
</dbReference>
<keyword evidence="12" id="KW-0378">Hydrolase</keyword>
<dbReference type="GO" id="GO:0034040">
    <property type="term" value="F:ATPase-coupled lipid transmembrane transporter activity"/>
    <property type="evidence" value="ECO:0007669"/>
    <property type="project" value="TreeGrafter"/>
</dbReference>
<dbReference type="InterPro" id="IPR036640">
    <property type="entry name" value="ABC1_TM_sf"/>
</dbReference>
<evidence type="ECO:0000256" key="4">
    <source>
        <dbReference type="ARBA" id="ARBA00022692"/>
    </source>
</evidence>
<keyword evidence="2" id="KW-0813">Transport</keyword>
<organism evidence="12 13">
    <name type="scientific">Treponema phagedenis</name>
    <dbReference type="NCBI Taxonomy" id="162"/>
    <lineage>
        <taxon>Bacteria</taxon>
        <taxon>Pseudomonadati</taxon>
        <taxon>Spirochaetota</taxon>
        <taxon>Spirochaetia</taxon>
        <taxon>Spirochaetales</taxon>
        <taxon>Treponemataceae</taxon>
        <taxon>Treponema</taxon>
    </lineage>
</organism>
<dbReference type="GO" id="GO:0005524">
    <property type="term" value="F:ATP binding"/>
    <property type="evidence" value="ECO:0007669"/>
    <property type="project" value="UniProtKB-KW"/>
</dbReference>
<dbReference type="GO" id="GO:0005886">
    <property type="term" value="C:plasma membrane"/>
    <property type="evidence" value="ECO:0007669"/>
    <property type="project" value="UniProtKB-SubCell"/>
</dbReference>
<evidence type="ECO:0000256" key="5">
    <source>
        <dbReference type="ARBA" id="ARBA00022741"/>
    </source>
</evidence>
<dbReference type="Pfam" id="PF00664">
    <property type="entry name" value="ABC_membrane"/>
    <property type="match status" value="1"/>
</dbReference>
<dbReference type="Gene3D" id="3.40.50.300">
    <property type="entry name" value="P-loop containing nucleotide triphosphate hydrolases"/>
    <property type="match status" value="1"/>
</dbReference>
<keyword evidence="7 9" id="KW-1133">Transmembrane helix</keyword>
<dbReference type="RefSeq" id="WP_082048228.1">
    <property type="nucleotide sequence ID" value="NZ_CDNC01000027.1"/>
</dbReference>
<evidence type="ECO:0000256" key="6">
    <source>
        <dbReference type="ARBA" id="ARBA00022840"/>
    </source>
</evidence>
<evidence type="ECO:0000313" key="13">
    <source>
        <dbReference type="Proteomes" id="UP000042527"/>
    </source>
</evidence>
<feature type="transmembrane region" description="Helical" evidence="9">
    <location>
        <begin position="147"/>
        <end position="165"/>
    </location>
</feature>
<feature type="transmembrane region" description="Helical" evidence="9">
    <location>
        <begin position="237"/>
        <end position="255"/>
    </location>
</feature>
<dbReference type="InterPro" id="IPR017871">
    <property type="entry name" value="ABC_transporter-like_CS"/>
</dbReference>
<dbReference type="EC" id="3.6.3.44" evidence="12"/>
<dbReference type="SMART" id="SM00382">
    <property type="entry name" value="AAA"/>
    <property type="match status" value="1"/>
</dbReference>
<protein>
    <submittedName>
        <fullName evidence="12">Putative Xenobiotic-transporting ATPase</fullName>
        <ecNumber evidence="12">3.6.3.44</ecNumber>
    </submittedName>
</protein>
<evidence type="ECO:0000256" key="8">
    <source>
        <dbReference type="ARBA" id="ARBA00023136"/>
    </source>
</evidence>
<dbReference type="InterPro" id="IPR039421">
    <property type="entry name" value="Type_1_exporter"/>
</dbReference>
<dbReference type="PANTHER" id="PTHR24221">
    <property type="entry name" value="ATP-BINDING CASSETTE SUB-FAMILY B"/>
    <property type="match status" value="1"/>
</dbReference>
<feature type="transmembrane region" description="Helical" evidence="9">
    <location>
        <begin position="261"/>
        <end position="278"/>
    </location>
</feature>
<name>A0A0B7GV91_TREPH</name>
<keyword evidence="8 9" id="KW-0472">Membrane</keyword>
<dbReference type="Pfam" id="PF00005">
    <property type="entry name" value="ABC_tran"/>
    <property type="match status" value="1"/>
</dbReference>